<proteinExistence type="predicted"/>
<reference evidence="1" key="1">
    <citation type="submission" date="2021-01" db="UniProtKB">
        <authorList>
            <consortium name="EnsemblPlants"/>
        </authorList>
    </citation>
    <scope>IDENTIFICATION</scope>
</reference>
<keyword evidence="2" id="KW-1185">Reference proteome</keyword>
<dbReference type="AlphaFoldDB" id="A0A7N0VF09"/>
<dbReference type="EnsemblPlants" id="Kaladp0630s0080.1.v1.1">
    <property type="protein sequence ID" value="Kaladp0630s0080.1.v1.1.CDS.1"/>
    <property type="gene ID" value="Kaladp0630s0080.v1.1"/>
</dbReference>
<protein>
    <submittedName>
        <fullName evidence="1">Uncharacterized protein</fullName>
    </submittedName>
</protein>
<dbReference type="PANTHER" id="PTHR37227">
    <property type="entry name" value="OS01G0219000 PROTEIN"/>
    <property type="match status" value="1"/>
</dbReference>
<evidence type="ECO:0000313" key="1">
    <source>
        <dbReference type="EnsemblPlants" id="Kaladp0630s0080.1.v1.1.CDS.1"/>
    </source>
</evidence>
<dbReference type="PANTHER" id="PTHR37227:SF2">
    <property type="entry name" value="OS01G0219000 PROTEIN"/>
    <property type="match status" value="1"/>
</dbReference>
<dbReference type="Gramene" id="Kaladp0630s0080.1.v1.1">
    <property type="protein sequence ID" value="Kaladp0630s0080.1.v1.1.CDS.1"/>
    <property type="gene ID" value="Kaladp0630s0080.v1.1"/>
</dbReference>
<name>A0A7N0VF09_KALFE</name>
<accession>A0A7N0VF09</accession>
<evidence type="ECO:0000313" key="2">
    <source>
        <dbReference type="Proteomes" id="UP000594263"/>
    </source>
</evidence>
<dbReference type="OMA" id="ANPKPSC"/>
<organism evidence="1 2">
    <name type="scientific">Kalanchoe fedtschenkoi</name>
    <name type="common">Lavender scallops</name>
    <name type="synonym">South American air plant</name>
    <dbReference type="NCBI Taxonomy" id="63787"/>
    <lineage>
        <taxon>Eukaryota</taxon>
        <taxon>Viridiplantae</taxon>
        <taxon>Streptophyta</taxon>
        <taxon>Embryophyta</taxon>
        <taxon>Tracheophyta</taxon>
        <taxon>Spermatophyta</taxon>
        <taxon>Magnoliopsida</taxon>
        <taxon>eudicotyledons</taxon>
        <taxon>Gunneridae</taxon>
        <taxon>Pentapetalae</taxon>
        <taxon>Saxifragales</taxon>
        <taxon>Crassulaceae</taxon>
        <taxon>Kalanchoe</taxon>
    </lineage>
</organism>
<dbReference type="Proteomes" id="UP000594263">
    <property type="component" value="Unplaced"/>
</dbReference>
<sequence>MEDVITEAPPPSRFFQEELNNFAPPSPPLPSPFLLFSNPKPDKLLRPQLILIAISSPSLYLFHSISSKTLIGSLTHRPSGRKSHEDRPGKP</sequence>